<evidence type="ECO:0000313" key="3">
    <source>
        <dbReference type="Proteomes" id="UP001194468"/>
    </source>
</evidence>
<reference evidence="2" key="1">
    <citation type="submission" date="2019-10" db="EMBL/GenBank/DDBJ databases">
        <authorList>
            <consortium name="DOE Joint Genome Institute"/>
            <person name="Kuo A."/>
            <person name="Miyauchi S."/>
            <person name="Kiss E."/>
            <person name="Drula E."/>
            <person name="Kohler A."/>
            <person name="Sanchez-Garcia M."/>
            <person name="Andreopoulos B."/>
            <person name="Barry K.W."/>
            <person name="Bonito G."/>
            <person name="Buee M."/>
            <person name="Carver A."/>
            <person name="Chen C."/>
            <person name="Cichocki N."/>
            <person name="Clum A."/>
            <person name="Culley D."/>
            <person name="Crous P.W."/>
            <person name="Fauchery L."/>
            <person name="Girlanda M."/>
            <person name="Hayes R."/>
            <person name="Keri Z."/>
            <person name="LaButti K."/>
            <person name="Lipzen A."/>
            <person name="Lombard V."/>
            <person name="Magnuson J."/>
            <person name="Maillard F."/>
            <person name="Morin E."/>
            <person name="Murat C."/>
            <person name="Nolan M."/>
            <person name="Ohm R."/>
            <person name="Pangilinan J."/>
            <person name="Pereira M."/>
            <person name="Perotto S."/>
            <person name="Peter M."/>
            <person name="Riley R."/>
            <person name="Sitrit Y."/>
            <person name="Stielow B."/>
            <person name="Szollosi G."/>
            <person name="Zifcakova L."/>
            <person name="Stursova M."/>
            <person name="Spatafora J.W."/>
            <person name="Tedersoo L."/>
            <person name="Vaario L.-M."/>
            <person name="Yamada A."/>
            <person name="Yan M."/>
            <person name="Wang P."/>
            <person name="Xu J."/>
            <person name="Bruns T."/>
            <person name="Baldrian P."/>
            <person name="Vilgalys R."/>
            <person name="Henrissat B."/>
            <person name="Grigoriev I.V."/>
            <person name="Hibbett D."/>
            <person name="Nagy L.G."/>
            <person name="Martin F.M."/>
        </authorList>
    </citation>
    <scope>NUCLEOTIDE SEQUENCE</scope>
    <source>
        <strain evidence="2">BED1</strain>
    </source>
</reference>
<organism evidence="2 3">
    <name type="scientific">Boletus edulis BED1</name>
    <dbReference type="NCBI Taxonomy" id="1328754"/>
    <lineage>
        <taxon>Eukaryota</taxon>
        <taxon>Fungi</taxon>
        <taxon>Dikarya</taxon>
        <taxon>Basidiomycota</taxon>
        <taxon>Agaricomycotina</taxon>
        <taxon>Agaricomycetes</taxon>
        <taxon>Agaricomycetidae</taxon>
        <taxon>Boletales</taxon>
        <taxon>Boletineae</taxon>
        <taxon>Boletaceae</taxon>
        <taxon>Boletoideae</taxon>
        <taxon>Boletus</taxon>
    </lineage>
</organism>
<accession>A0AAD4BUA9</accession>
<feature type="region of interest" description="Disordered" evidence="1">
    <location>
        <begin position="1"/>
        <end position="22"/>
    </location>
</feature>
<evidence type="ECO:0000256" key="1">
    <source>
        <dbReference type="SAM" id="MobiDB-lite"/>
    </source>
</evidence>
<feature type="compositionally biased region" description="Basic and acidic residues" evidence="1">
    <location>
        <begin position="7"/>
        <end position="18"/>
    </location>
</feature>
<keyword evidence="3" id="KW-1185">Reference proteome</keyword>
<protein>
    <submittedName>
        <fullName evidence="2">Uncharacterized protein</fullName>
    </submittedName>
</protein>
<reference evidence="2" key="2">
    <citation type="journal article" date="2020" name="Nat. Commun.">
        <title>Large-scale genome sequencing of mycorrhizal fungi provides insights into the early evolution of symbiotic traits.</title>
        <authorList>
            <person name="Miyauchi S."/>
            <person name="Kiss E."/>
            <person name="Kuo A."/>
            <person name="Drula E."/>
            <person name="Kohler A."/>
            <person name="Sanchez-Garcia M."/>
            <person name="Morin E."/>
            <person name="Andreopoulos B."/>
            <person name="Barry K.W."/>
            <person name="Bonito G."/>
            <person name="Buee M."/>
            <person name="Carver A."/>
            <person name="Chen C."/>
            <person name="Cichocki N."/>
            <person name="Clum A."/>
            <person name="Culley D."/>
            <person name="Crous P.W."/>
            <person name="Fauchery L."/>
            <person name="Girlanda M."/>
            <person name="Hayes R.D."/>
            <person name="Keri Z."/>
            <person name="LaButti K."/>
            <person name="Lipzen A."/>
            <person name="Lombard V."/>
            <person name="Magnuson J."/>
            <person name="Maillard F."/>
            <person name="Murat C."/>
            <person name="Nolan M."/>
            <person name="Ohm R.A."/>
            <person name="Pangilinan J."/>
            <person name="Pereira M.F."/>
            <person name="Perotto S."/>
            <person name="Peter M."/>
            <person name="Pfister S."/>
            <person name="Riley R."/>
            <person name="Sitrit Y."/>
            <person name="Stielow J.B."/>
            <person name="Szollosi G."/>
            <person name="Zifcakova L."/>
            <person name="Stursova M."/>
            <person name="Spatafora J.W."/>
            <person name="Tedersoo L."/>
            <person name="Vaario L.M."/>
            <person name="Yamada A."/>
            <person name="Yan M."/>
            <person name="Wang P."/>
            <person name="Xu J."/>
            <person name="Bruns T."/>
            <person name="Baldrian P."/>
            <person name="Vilgalys R."/>
            <person name="Dunand C."/>
            <person name="Henrissat B."/>
            <person name="Grigoriev I.V."/>
            <person name="Hibbett D."/>
            <person name="Nagy L.G."/>
            <person name="Martin F.M."/>
        </authorList>
    </citation>
    <scope>NUCLEOTIDE SEQUENCE</scope>
    <source>
        <strain evidence="2">BED1</strain>
    </source>
</reference>
<dbReference type="EMBL" id="WHUW01000012">
    <property type="protein sequence ID" value="KAF8440352.1"/>
    <property type="molecule type" value="Genomic_DNA"/>
</dbReference>
<evidence type="ECO:0000313" key="2">
    <source>
        <dbReference type="EMBL" id="KAF8440352.1"/>
    </source>
</evidence>
<proteinExistence type="predicted"/>
<dbReference type="Proteomes" id="UP001194468">
    <property type="component" value="Unassembled WGS sequence"/>
</dbReference>
<name>A0AAD4BUA9_BOLED</name>
<gene>
    <name evidence="2" type="ORF">L210DRAFT_943822</name>
</gene>
<feature type="region of interest" description="Disordered" evidence="1">
    <location>
        <begin position="43"/>
        <end position="65"/>
    </location>
</feature>
<dbReference type="AlphaFoldDB" id="A0AAD4BUA9"/>
<sequence>MATGTHLPREPRREEPEHGIFQLRIADGNSFKETSTACLITRWSASGQQTTRTARRQPRDFRTSS</sequence>
<comment type="caution">
    <text evidence="2">The sequence shown here is derived from an EMBL/GenBank/DDBJ whole genome shotgun (WGS) entry which is preliminary data.</text>
</comment>